<keyword evidence="3" id="KW-1185">Reference proteome</keyword>
<comment type="caution">
    <text evidence="2">The sequence shown here is derived from an EMBL/GenBank/DDBJ whole genome shotgun (WGS) entry which is preliminary data.</text>
</comment>
<dbReference type="Proteomes" id="UP000095347">
    <property type="component" value="Unassembled WGS sequence"/>
</dbReference>
<dbReference type="RefSeq" id="WP_139135081.1">
    <property type="nucleotide sequence ID" value="NZ_MCGG01000071.1"/>
</dbReference>
<accession>A0A1E5Q3V3</accession>
<organism evidence="2 3">
    <name type="scientific">Magnetovibrio blakemorei</name>
    <dbReference type="NCBI Taxonomy" id="28181"/>
    <lineage>
        <taxon>Bacteria</taxon>
        <taxon>Pseudomonadati</taxon>
        <taxon>Pseudomonadota</taxon>
        <taxon>Alphaproteobacteria</taxon>
        <taxon>Rhodospirillales</taxon>
        <taxon>Magnetovibrionaceae</taxon>
        <taxon>Magnetovibrio</taxon>
    </lineage>
</organism>
<protein>
    <recommendedName>
        <fullName evidence="4">Peptidase M48 domain-containing protein</fullName>
    </recommendedName>
</protein>
<feature type="chain" id="PRO_5009184054" description="Peptidase M48 domain-containing protein" evidence="1">
    <location>
        <begin position="28"/>
        <end position="169"/>
    </location>
</feature>
<dbReference type="OrthoDB" id="6402875at2"/>
<name>A0A1E5Q3V3_9PROT</name>
<reference evidence="3" key="1">
    <citation type="submission" date="2016-07" db="EMBL/GenBank/DDBJ databases">
        <authorList>
            <person name="Florea S."/>
            <person name="Webb J.S."/>
            <person name="Jaromczyk J."/>
            <person name="Schardl C.L."/>
        </authorList>
    </citation>
    <scope>NUCLEOTIDE SEQUENCE [LARGE SCALE GENOMIC DNA]</scope>
    <source>
        <strain evidence="3">MV-1</strain>
    </source>
</reference>
<dbReference type="AlphaFoldDB" id="A0A1E5Q3V3"/>
<evidence type="ECO:0000256" key="1">
    <source>
        <dbReference type="SAM" id="SignalP"/>
    </source>
</evidence>
<evidence type="ECO:0000313" key="2">
    <source>
        <dbReference type="EMBL" id="OEJ64388.1"/>
    </source>
</evidence>
<evidence type="ECO:0000313" key="3">
    <source>
        <dbReference type="Proteomes" id="UP000095347"/>
    </source>
</evidence>
<dbReference type="EMBL" id="MCGG01000071">
    <property type="protein sequence ID" value="OEJ64388.1"/>
    <property type="molecule type" value="Genomic_DNA"/>
</dbReference>
<evidence type="ECO:0008006" key="4">
    <source>
        <dbReference type="Google" id="ProtNLM"/>
    </source>
</evidence>
<proteinExistence type="predicted"/>
<keyword evidence="1" id="KW-0732">Signal</keyword>
<sequence length="169" mass="18221">MKFLRRFVKAACVCVLLTSLTQTSGVAEDGVFVCTLANGADVPIVLDNALLNIAIAIRDAQGRPFIIANPQVMAAFKPATRWFWLAHECAHHQLGHTLGHYGPDREQQADCLAAKQLVKNNQMGGSDLQAIEDDISKVESSSSAHLPGPARAAEITDCVRSQVNEGQND</sequence>
<feature type="signal peptide" evidence="1">
    <location>
        <begin position="1"/>
        <end position="27"/>
    </location>
</feature>
<gene>
    <name evidence="2" type="ORF">BEN30_16380</name>
</gene>